<dbReference type="EMBL" id="JADCNM010000068">
    <property type="protein sequence ID" value="KAG0451308.1"/>
    <property type="molecule type" value="Genomic_DNA"/>
</dbReference>
<feature type="compositionally biased region" description="Basic and acidic residues" evidence="1">
    <location>
        <begin position="45"/>
        <end position="56"/>
    </location>
</feature>
<evidence type="ECO:0000256" key="1">
    <source>
        <dbReference type="SAM" id="MobiDB-lite"/>
    </source>
</evidence>
<proteinExistence type="predicted"/>
<feature type="region of interest" description="Disordered" evidence="1">
    <location>
        <begin position="88"/>
        <end position="127"/>
    </location>
</feature>
<accession>A0A835PH30</accession>
<name>A0A835PH30_VANPL</name>
<evidence type="ECO:0000313" key="5">
    <source>
        <dbReference type="Proteomes" id="UP000639772"/>
    </source>
</evidence>
<feature type="region of interest" description="Disordered" evidence="1">
    <location>
        <begin position="35"/>
        <end position="71"/>
    </location>
</feature>
<dbReference type="Proteomes" id="UP000636800">
    <property type="component" value="Chromosome 13"/>
</dbReference>
<sequence length="127" mass="13937">MLFLLGRSIQLIKPTISNRGPSTAQVVVRFCSTTHCSSEPTSSDQKMEKKSSEDQQHQMPAGSSCDGGMSNIMSDSYGVEYATRSDEEGFGGIYGFNQAKKPERNSTRGTEEQENENAPDPERVADH</sequence>
<evidence type="ECO:0000313" key="4">
    <source>
        <dbReference type="Proteomes" id="UP000636800"/>
    </source>
</evidence>
<keyword evidence="4" id="KW-1185">Reference proteome</keyword>
<evidence type="ECO:0008006" key="6">
    <source>
        <dbReference type="Google" id="ProtNLM"/>
    </source>
</evidence>
<dbReference type="AlphaFoldDB" id="A0A835PH30"/>
<reference evidence="4 5" key="1">
    <citation type="journal article" date="2020" name="Nat. Food">
        <title>A phased Vanilla planifolia genome enables genetic improvement of flavour and production.</title>
        <authorList>
            <person name="Hasing T."/>
            <person name="Tang H."/>
            <person name="Brym M."/>
            <person name="Khazi F."/>
            <person name="Huang T."/>
            <person name="Chambers A.H."/>
        </authorList>
    </citation>
    <scope>NUCLEOTIDE SEQUENCE [LARGE SCALE GENOMIC DNA]</scope>
    <source>
        <tissue evidence="2">Leaf</tissue>
    </source>
</reference>
<organism evidence="2 5">
    <name type="scientific">Vanilla planifolia</name>
    <name type="common">Vanilla</name>
    <dbReference type="NCBI Taxonomy" id="51239"/>
    <lineage>
        <taxon>Eukaryota</taxon>
        <taxon>Viridiplantae</taxon>
        <taxon>Streptophyta</taxon>
        <taxon>Embryophyta</taxon>
        <taxon>Tracheophyta</taxon>
        <taxon>Spermatophyta</taxon>
        <taxon>Magnoliopsida</taxon>
        <taxon>Liliopsida</taxon>
        <taxon>Asparagales</taxon>
        <taxon>Orchidaceae</taxon>
        <taxon>Vanilloideae</taxon>
        <taxon>Vanilleae</taxon>
        <taxon>Vanilla</taxon>
    </lineage>
</organism>
<dbReference type="EMBL" id="JADCNL010000013">
    <property type="protein sequence ID" value="KAG0455656.1"/>
    <property type="molecule type" value="Genomic_DNA"/>
</dbReference>
<dbReference type="OrthoDB" id="1702799at2759"/>
<protein>
    <recommendedName>
        <fullName evidence="6">Late embryogenesis abundant protein</fullName>
    </recommendedName>
</protein>
<dbReference type="PANTHER" id="PTHR36410">
    <property type="entry name" value="EXPRESSED PROTEIN"/>
    <property type="match status" value="1"/>
</dbReference>
<evidence type="ECO:0000313" key="3">
    <source>
        <dbReference type="EMBL" id="KAG0455656.1"/>
    </source>
</evidence>
<evidence type="ECO:0000313" key="2">
    <source>
        <dbReference type="EMBL" id="KAG0451308.1"/>
    </source>
</evidence>
<dbReference type="Proteomes" id="UP000639772">
    <property type="component" value="Unassembled WGS sequence"/>
</dbReference>
<comment type="caution">
    <text evidence="2">The sequence shown here is derived from an EMBL/GenBank/DDBJ whole genome shotgun (WGS) entry which is preliminary data.</text>
</comment>
<gene>
    <name evidence="3" type="ORF">HPP92_024948</name>
    <name evidence="2" type="ORF">HPP92_026288</name>
</gene>
<dbReference type="PANTHER" id="PTHR36410:SF1">
    <property type="entry name" value="EXPRESSED PROTEIN"/>
    <property type="match status" value="1"/>
</dbReference>
<feature type="compositionally biased region" description="Basic and acidic residues" evidence="1">
    <location>
        <begin position="100"/>
        <end position="111"/>
    </location>
</feature>
<feature type="compositionally biased region" description="Polar residues" evidence="1">
    <location>
        <begin position="35"/>
        <end position="44"/>
    </location>
</feature>